<dbReference type="InterPro" id="IPR011009">
    <property type="entry name" value="Kinase-like_dom_sf"/>
</dbReference>
<protein>
    <recommendedName>
        <fullName evidence="3">Aminoglycoside phosphotransferase domain-containing protein</fullName>
    </recommendedName>
</protein>
<evidence type="ECO:0008006" key="3">
    <source>
        <dbReference type="Google" id="ProtNLM"/>
    </source>
</evidence>
<reference evidence="1 2" key="1">
    <citation type="submission" date="2016-07" db="EMBL/GenBank/DDBJ databases">
        <title>Draft genome of Scalindua rubra, obtained from a brine-seawater interface in the Red Sea, sheds light on salt adaptation in anammox bacteria.</title>
        <authorList>
            <person name="Speth D.R."/>
            <person name="Lagkouvardos I."/>
            <person name="Wang Y."/>
            <person name="Qian P.-Y."/>
            <person name="Dutilh B.E."/>
            <person name="Jetten M.S."/>
        </authorList>
    </citation>
    <scope>NUCLEOTIDE SEQUENCE [LARGE SCALE GENOMIC DNA]</scope>
    <source>
        <strain evidence="1">BSI-1</strain>
    </source>
</reference>
<dbReference type="AlphaFoldDB" id="A0A1E3XC84"/>
<organism evidence="1 2">
    <name type="scientific">Candidatus Scalindua rubra</name>
    <dbReference type="NCBI Taxonomy" id="1872076"/>
    <lineage>
        <taxon>Bacteria</taxon>
        <taxon>Pseudomonadati</taxon>
        <taxon>Planctomycetota</taxon>
        <taxon>Candidatus Brocadiia</taxon>
        <taxon>Candidatus Brocadiales</taxon>
        <taxon>Candidatus Scalinduaceae</taxon>
        <taxon>Candidatus Scalindua</taxon>
    </lineage>
</organism>
<sequence>MLKNNSAEVDNLANRIRERIDTYYPDLNRNSIKIKGRRWGGKGTAKTFRFQINSGNNGLHKTIFVKFSPIYGENNMGLMEYNALKYLHPMMSLSDPFYNVPRPIDFYDDINAILIEEISGVCFRDYLLKTNSFISSEESLSQLYSVVSNCGKWLKIFHTLTREDKEGLFHVSEFSNSFIKELEGLKQYGFKSSIVSSVKKLLKNLESLGRVFSMPLAMWHFDFTPGHAFINKDGIDVIDIFGIKGVSIYEDIGHWLASMSSVNNFPRYLFFDHSTANGILSEKFLNGYFYENDIKRDESFLLSYLHKLKYLVITFHEQYARISEAIHPLAAEIYSRFRLIRLFERHITETCKVILKILHAYRTGVCVQN</sequence>
<gene>
    <name evidence="1" type="ORF">SCARUB_01633</name>
</gene>
<dbReference type="Proteomes" id="UP000094056">
    <property type="component" value="Unassembled WGS sequence"/>
</dbReference>
<accession>A0A1E3XC84</accession>
<proteinExistence type="predicted"/>
<evidence type="ECO:0000313" key="1">
    <source>
        <dbReference type="EMBL" id="ODS33242.1"/>
    </source>
</evidence>
<dbReference type="EMBL" id="MAYW01000034">
    <property type="protein sequence ID" value="ODS33242.1"/>
    <property type="molecule type" value="Genomic_DNA"/>
</dbReference>
<name>A0A1E3XC84_9BACT</name>
<comment type="caution">
    <text evidence="1">The sequence shown here is derived from an EMBL/GenBank/DDBJ whole genome shotgun (WGS) entry which is preliminary data.</text>
</comment>
<dbReference type="SUPFAM" id="SSF56112">
    <property type="entry name" value="Protein kinase-like (PK-like)"/>
    <property type="match status" value="1"/>
</dbReference>
<evidence type="ECO:0000313" key="2">
    <source>
        <dbReference type="Proteomes" id="UP000094056"/>
    </source>
</evidence>